<dbReference type="OrthoDB" id="21825at2"/>
<accession>A0A418SLG7</accession>
<evidence type="ECO:0000256" key="8">
    <source>
        <dbReference type="ARBA" id="ARBA00031282"/>
    </source>
</evidence>
<evidence type="ECO:0000256" key="6">
    <source>
        <dbReference type="ARBA" id="ARBA00022666"/>
    </source>
</evidence>
<dbReference type="InterPro" id="IPR005123">
    <property type="entry name" value="Oxoglu/Fe-dep_dioxygenase_dom"/>
</dbReference>
<keyword evidence="11 13" id="KW-0560">Oxidoreductase</keyword>
<keyword evidence="14" id="KW-1185">Reference proteome</keyword>
<dbReference type="PROSITE" id="PS51471">
    <property type="entry name" value="FE2OG_OXY"/>
    <property type="match status" value="1"/>
</dbReference>
<comment type="catalytic activity">
    <reaction evidence="10">
        <text>L-arginine + 2-oxoglutarate + O2 = guanidine + L-glutamate 5-semialdehyde + succinate + CO2</text>
        <dbReference type="Rhea" id="RHEA:31535"/>
        <dbReference type="ChEBI" id="CHEBI:15379"/>
        <dbReference type="ChEBI" id="CHEBI:16526"/>
        <dbReference type="ChEBI" id="CHEBI:16810"/>
        <dbReference type="ChEBI" id="CHEBI:30031"/>
        <dbReference type="ChEBI" id="CHEBI:30087"/>
        <dbReference type="ChEBI" id="CHEBI:32682"/>
        <dbReference type="ChEBI" id="CHEBI:58066"/>
        <dbReference type="EC" id="1.14.20.7"/>
    </reaction>
</comment>
<comment type="similarity">
    <text evidence="11">Belongs to the iron/ascorbate-dependent oxidoreductase family.</text>
</comment>
<dbReference type="SUPFAM" id="SSF51197">
    <property type="entry name" value="Clavaminate synthase-like"/>
    <property type="match status" value="1"/>
</dbReference>
<dbReference type="Pfam" id="PF03171">
    <property type="entry name" value="2OG-FeII_Oxy"/>
    <property type="match status" value="1"/>
</dbReference>
<evidence type="ECO:0000256" key="11">
    <source>
        <dbReference type="RuleBase" id="RU003682"/>
    </source>
</evidence>
<comment type="pathway">
    <text evidence="2">Alkene biosynthesis; ethylene biosynthesis via 2-oxoglutarate.</text>
</comment>
<proteinExistence type="inferred from homology"/>
<keyword evidence="11" id="KW-0479">Metal-binding</keyword>
<dbReference type="Gene3D" id="2.60.120.330">
    <property type="entry name" value="B-lactam Antibiotic, Isopenicillin N Synthase, Chain"/>
    <property type="match status" value="1"/>
</dbReference>
<dbReference type="GO" id="GO:0046872">
    <property type="term" value="F:metal ion binding"/>
    <property type="evidence" value="ECO:0007669"/>
    <property type="project" value="UniProtKB-KW"/>
</dbReference>
<organism evidence="13 14">
    <name type="scientific">Pseudooceanicola algae</name>
    <dbReference type="NCBI Taxonomy" id="1537215"/>
    <lineage>
        <taxon>Bacteria</taxon>
        <taxon>Pseudomonadati</taxon>
        <taxon>Pseudomonadota</taxon>
        <taxon>Alphaproteobacteria</taxon>
        <taxon>Rhodobacterales</taxon>
        <taxon>Paracoccaceae</taxon>
        <taxon>Pseudooceanicola</taxon>
    </lineage>
</organism>
<dbReference type="GO" id="GO:0102276">
    <property type="term" value="F:2-oxoglutarate oxygenase/decarboxylase (ethylene-forming) activity"/>
    <property type="evidence" value="ECO:0007669"/>
    <property type="project" value="UniProtKB-EC"/>
</dbReference>
<dbReference type="EC" id="1.14.20.7" evidence="3"/>
<dbReference type="KEGG" id="palw:PSAL_018020"/>
<dbReference type="InterPro" id="IPR044861">
    <property type="entry name" value="IPNS-like_FE2OG_OXY"/>
</dbReference>
<dbReference type="EMBL" id="CP060436">
    <property type="protein sequence ID" value="QPM90563.1"/>
    <property type="molecule type" value="Genomic_DNA"/>
</dbReference>
<evidence type="ECO:0000256" key="5">
    <source>
        <dbReference type="ARBA" id="ARBA00019045"/>
    </source>
</evidence>
<dbReference type="Pfam" id="PF14226">
    <property type="entry name" value="DIOX_N"/>
    <property type="match status" value="1"/>
</dbReference>
<dbReference type="InterPro" id="IPR026992">
    <property type="entry name" value="DIOX_N"/>
</dbReference>
<feature type="domain" description="Fe2OG dioxygenase" evidence="12">
    <location>
        <begin position="181"/>
        <end position="289"/>
    </location>
</feature>
<evidence type="ECO:0000256" key="3">
    <source>
        <dbReference type="ARBA" id="ARBA00012293"/>
    </source>
</evidence>
<dbReference type="PRINTS" id="PR00682">
    <property type="entry name" value="IPNSYNTHASE"/>
</dbReference>
<reference evidence="13 14" key="1">
    <citation type="submission" date="2020-08" db="EMBL/GenBank/DDBJ databases">
        <title>Genome sequence of Rhodobacteraceae bacterium Lw-13e.</title>
        <authorList>
            <person name="Poehlein A."/>
            <person name="Wolter L."/>
            <person name="Daniel R."/>
            <person name="Brinkhoff T."/>
        </authorList>
    </citation>
    <scope>NUCLEOTIDE SEQUENCE [LARGE SCALE GENOMIC DNA]</scope>
    <source>
        <strain evidence="13 14">Lw-13e</strain>
    </source>
</reference>
<evidence type="ECO:0000256" key="9">
    <source>
        <dbReference type="ARBA" id="ARBA00047725"/>
    </source>
</evidence>
<dbReference type="GO" id="GO:0009693">
    <property type="term" value="P:ethylene biosynthetic process"/>
    <property type="evidence" value="ECO:0007669"/>
    <property type="project" value="UniProtKB-KW"/>
</dbReference>
<evidence type="ECO:0000256" key="7">
    <source>
        <dbReference type="ARBA" id="ARBA00031011"/>
    </source>
</evidence>
<dbReference type="PANTHER" id="PTHR47990">
    <property type="entry name" value="2-OXOGLUTARATE (2OG) AND FE(II)-DEPENDENT OXYGENASE SUPERFAMILY PROTEIN-RELATED"/>
    <property type="match status" value="1"/>
</dbReference>
<protein>
    <recommendedName>
        <fullName evidence="5">2-oxoglutarate-dependent ethylene/succinate-forming enzyme</fullName>
        <ecNumber evidence="4">1.13.12.19</ecNumber>
        <ecNumber evidence="3">1.14.20.7</ecNumber>
    </recommendedName>
    <alternativeName>
        <fullName evidence="7">2-oxoglutarate dioxygenase (ethylene-forming)</fullName>
    </alternativeName>
    <alternativeName>
        <fullName evidence="8">2-oxoglutarate/L-arginine monooxygenase/decarboxylase (succinate-forming)</fullName>
    </alternativeName>
</protein>
<name>A0A418SLG7_9RHOB</name>
<evidence type="ECO:0000256" key="4">
    <source>
        <dbReference type="ARBA" id="ARBA00012531"/>
    </source>
</evidence>
<dbReference type="AlphaFoldDB" id="A0A418SLG7"/>
<evidence type="ECO:0000313" key="14">
    <source>
        <dbReference type="Proteomes" id="UP000283786"/>
    </source>
</evidence>
<gene>
    <name evidence="13" type="primary">vldW_6</name>
    <name evidence="13" type="ORF">PSAL_018020</name>
</gene>
<evidence type="ECO:0000256" key="1">
    <source>
        <dbReference type="ARBA" id="ARBA00001954"/>
    </source>
</evidence>
<comment type="catalytic activity">
    <reaction evidence="9">
        <text>2-oxoglutarate + O2 + 2 H(+) = ethene + 3 CO2 + H2O</text>
        <dbReference type="Rhea" id="RHEA:31523"/>
        <dbReference type="ChEBI" id="CHEBI:15377"/>
        <dbReference type="ChEBI" id="CHEBI:15378"/>
        <dbReference type="ChEBI" id="CHEBI:15379"/>
        <dbReference type="ChEBI" id="CHEBI:16526"/>
        <dbReference type="ChEBI" id="CHEBI:16810"/>
        <dbReference type="ChEBI" id="CHEBI:18153"/>
        <dbReference type="EC" id="1.13.12.19"/>
    </reaction>
</comment>
<dbReference type="InterPro" id="IPR027443">
    <property type="entry name" value="IPNS-like_sf"/>
</dbReference>
<keyword evidence="6" id="KW-0266">Ethylene biosynthesis</keyword>
<evidence type="ECO:0000256" key="2">
    <source>
        <dbReference type="ARBA" id="ARBA00004767"/>
    </source>
</evidence>
<evidence type="ECO:0000259" key="12">
    <source>
        <dbReference type="PROSITE" id="PS51471"/>
    </source>
</evidence>
<dbReference type="EC" id="1.13.12.19" evidence="4"/>
<keyword evidence="13" id="KW-0223">Dioxygenase</keyword>
<keyword evidence="11" id="KW-0408">Iron</keyword>
<evidence type="ECO:0000256" key="10">
    <source>
        <dbReference type="ARBA" id="ARBA00049359"/>
    </source>
</evidence>
<dbReference type="InterPro" id="IPR050231">
    <property type="entry name" value="Iron_ascorbate_oxido_reductase"/>
</dbReference>
<dbReference type="GO" id="GO:0051213">
    <property type="term" value="F:dioxygenase activity"/>
    <property type="evidence" value="ECO:0007669"/>
    <property type="project" value="UniProtKB-KW"/>
</dbReference>
<dbReference type="Proteomes" id="UP000283786">
    <property type="component" value="Chromosome"/>
</dbReference>
<evidence type="ECO:0000313" key="13">
    <source>
        <dbReference type="EMBL" id="QPM90563.1"/>
    </source>
</evidence>
<sequence length="330" mass="37018">MRMTSVPVIDIAPFLGGTPEGKRDVADQVRRACEEIGFFLIKGHGVDQQMIDATYQSAADFFQLPLEEKLKIRQPSTEIARGYTPFKGENLSSGMGAAGGADLKEILDFGPMTVPQDDYHKGGEAGGFFHDNIFPERPETFRADMTAYYKRMNALADDLMRIFANALDLPEDFFTDKLDRNISALRVICYPEQHETPEPGQLRGGAHTDYGTLTILMSDRSAGGLQARHRDGYWVDVTIEPGTYVINLGDLMQIWTNDRWVSTLHRVVNPPAELAETSRRHSVVFFHQPNYDAVITALPNRGQEDATPNYAPVTYKDHWTGKWNASRGKM</sequence>
<comment type="cofactor">
    <cofactor evidence="1">
        <name>Fe(2+)</name>
        <dbReference type="ChEBI" id="CHEBI:29033"/>
    </cofactor>
</comment>